<keyword evidence="2" id="KW-1185">Reference proteome</keyword>
<reference evidence="1" key="1">
    <citation type="submission" date="2020-04" db="EMBL/GenBank/DDBJ databases">
        <title>A chromosome-scale assembly and high-density genetic map of the yellow drum (Nibea albiflora) genome.</title>
        <authorList>
            <person name="Xu D."/>
            <person name="Zhang W."/>
            <person name="Chen R."/>
            <person name="Tan P."/>
            <person name="Wang L."/>
            <person name="Song H."/>
            <person name="Tian L."/>
            <person name="Zhu Q."/>
            <person name="Wang B."/>
        </authorList>
    </citation>
    <scope>NUCLEOTIDE SEQUENCE</scope>
    <source>
        <strain evidence="1">ZJHYS-2018</strain>
    </source>
</reference>
<organism evidence="1 2">
    <name type="scientific">Nibea albiflora</name>
    <name type="common">Yellow drum</name>
    <name type="synonym">Corvina albiflora</name>
    <dbReference type="NCBI Taxonomy" id="240163"/>
    <lineage>
        <taxon>Eukaryota</taxon>
        <taxon>Metazoa</taxon>
        <taxon>Chordata</taxon>
        <taxon>Craniata</taxon>
        <taxon>Vertebrata</taxon>
        <taxon>Euteleostomi</taxon>
        <taxon>Actinopterygii</taxon>
        <taxon>Neopterygii</taxon>
        <taxon>Teleostei</taxon>
        <taxon>Neoteleostei</taxon>
        <taxon>Acanthomorphata</taxon>
        <taxon>Eupercaria</taxon>
        <taxon>Sciaenidae</taxon>
        <taxon>Nibea</taxon>
    </lineage>
</organism>
<proteinExistence type="predicted"/>
<evidence type="ECO:0000313" key="1">
    <source>
        <dbReference type="EMBL" id="KAG8004211.1"/>
    </source>
</evidence>
<protein>
    <submittedName>
        <fullName evidence="1">Highly divergent homeobox</fullName>
    </submittedName>
</protein>
<name>A0ACB7EQ97_NIBAL</name>
<keyword evidence="1" id="KW-0371">Homeobox</keyword>
<accession>A0ACB7EQ97</accession>
<keyword evidence="1" id="KW-0238">DNA-binding</keyword>
<sequence length="502" mass="55920">MDAWPQRRGLQAMNLRSVFTAEQQRILERYYDNGMTNQSKACFQLILQCAQEAKLDFSVVRTWVGNKRRKLASKTPRIQQVFTLSDRGEGDRLKPSHVSTRKGQESHKPAPSPLDTCHNFSIAMETGDEEDEWQREEELANMAARTHIHREQTSASPTGVEVSVVRGSLTPPMTSSRPSLLHSNTPLQGSYSLTAQTSITGESSTQLQDRTQFSDGDLIQLKRYWDRGMTSLGSVCREKITAAANQLNVDTEIVKTWISNRRRKYRLMGIEIPPPKGGPAVFTSSPGNESPVALSPDEERLRTPELGDDLNDGGSVCLSEDGTIDSQHRDGEDGIDGPAAPPLANNVKIEVIDEDEEEEEDYELVASDLEQMQGLLEFKHEEVQFLENELENQKQKYQELVTFTKSLLSAVRNNDLERQQELMASLPQPSDQDWDMTVERGSQPAASADESSNHDDSQASGAETPSVPTYEDVPLVTVNEDDTTTEVTEPSASEEQLHEAVS</sequence>
<dbReference type="EMBL" id="CM024791">
    <property type="protein sequence ID" value="KAG8004211.1"/>
    <property type="molecule type" value="Genomic_DNA"/>
</dbReference>
<dbReference type="Proteomes" id="UP000805704">
    <property type="component" value="Chromosome 3"/>
</dbReference>
<gene>
    <name evidence="1" type="primary">HDX</name>
    <name evidence="1" type="ORF">GBF38_008447</name>
</gene>
<evidence type="ECO:0000313" key="2">
    <source>
        <dbReference type="Proteomes" id="UP000805704"/>
    </source>
</evidence>
<comment type="caution">
    <text evidence="1">The sequence shown here is derived from an EMBL/GenBank/DDBJ whole genome shotgun (WGS) entry which is preliminary data.</text>
</comment>